<keyword evidence="1" id="KW-0812">Transmembrane</keyword>
<gene>
    <name evidence="2" type="ORF">A2373_02355</name>
</gene>
<keyword evidence="1" id="KW-0472">Membrane</keyword>
<comment type="caution">
    <text evidence="2">The sequence shown here is derived from an EMBL/GenBank/DDBJ whole genome shotgun (WGS) entry which is preliminary data.</text>
</comment>
<organism evidence="2 3">
    <name type="scientific">Candidatus Magasanikbacteria bacterium RIFOXYB1_FULL_40_15</name>
    <dbReference type="NCBI Taxonomy" id="1798697"/>
    <lineage>
        <taxon>Bacteria</taxon>
        <taxon>Candidatus Magasanikiibacteriota</taxon>
    </lineage>
</organism>
<evidence type="ECO:0000256" key="1">
    <source>
        <dbReference type="SAM" id="Phobius"/>
    </source>
</evidence>
<dbReference type="AlphaFoldDB" id="A0A1F6NEC0"/>
<evidence type="ECO:0000313" key="3">
    <source>
        <dbReference type="Proteomes" id="UP000176300"/>
    </source>
</evidence>
<feature type="transmembrane region" description="Helical" evidence="1">
    <location>
        <begin position="84"/>
        <end position="102"/>
    </location>
</feature>
<dbReference type="EMBL" id="MFQS01000044">
    <property type="protein sequence ID" value="OGH82316.1"/>
    <property type="molecule type" value="Genomic_DNA"/>
</dbReference>
<dbReference type="STRING" id="1798697.A2373_02355"/>
<reference evidence="2 3" key="1">
    <citation type="journal article" date="2016" name="Nat. Commun.">
        <title>Thousands of microbial genomes shed light on interconnected biogeochemical processes in an aquifer system.</title>
        <authorList>
            <person name="Anantharaman K."/>
            <person name="Brown C.T."/>
            <person name="Hug L.A."/>
            <person name="Sharon I."/>
            <person name="Castelle C.J."/>
            <person name="Probst A.J."/>
            <person name="Thomas B.C."/>
            <person name="Singh A."/>
            <person name="Wilkins M.J."/>
            <person name="Karaoz U."/>
            <person name="Brodie E.L."/>
            <person name="Williams K.H."/>
            <person name="Hubbard S.S."/>
            <person name="Banfield J.F."/>
        </authorList>
    </citation>
    <scope>NUCLEOTIDE SEQUENCE [LARGE SCALE GENOMIC DNA]</scope>
</reference>
<proteinExistence type="predicted"/>
<keyword evidence="1" id="KW-1133">Transmembrane helix</keyword>
<protein>
    <submittedName>
        <fullName evidence="2">Uncharacterized protein</fullName>
    </submittedName>
</protein>
<evidence type="ECO:0000313" key="2">
    <source>
        <dbReference type="EMBL" id="OGH82316.1"/>
    </source>
</evidence>
<name>A0A1F6NEC0_9BACT</name>
<sequence>MFKTENGLKEINKNTDAVPWYWGRKFWGVLVILSILPSLYYISLLNKSFLNTMAKYFEYIARGFYLILETKLKFELHITGRTSTYYIILYYIILGLLLFLTFRKKKINIIFLGLSIFLLTISTLGLMAVMFSVGD</sequence>
<accession>A0A1F6NEC0</accession>
<feature type="transmembrane region" description="Helical" evidence="1">
    <location>
        <begin position="109"/>
        <end position="133"/>
    </location>
</feature>
<dbReference type="Proteomes" id="UP000176300">
    <property type="component" value="Unassembled WGS sequence"/>
</dbReference>
<feature type="transmembrane region" description="Helical" evidence="1">
    <location>
        <begin position="26"/>
        <end position="44"/>
    </location>
</feature>